<dbReference type="AlphaFoldDB" id="A6TKL7"/>
<dbReference type="Pfam" id="PF22010">
    <property type="entry name" value="OrtA"/>
    <property type="match status" value="1"/>
</dbReference>
<sequence length="104" mass="12180">MEVKKGKWVEIHDIILQTSQRAHHLPEDTKQVPLEMRVKGFLLQDAKVGERVKIRTLIGRVIEGELTIDNPRHEFDYGEPVPELLTIGTELKSRLFSERWKDHE</sequence>
<dbReference type="InterPro" id="IPR047755">
    <property type="entry name" value="OrtA"/>
</dbReference>
<dbReference type="RefSeq" id="WP_011971643.1">
    <property type="nucleotide sequence ID" value="NC_009633.1"/>
</dbReference>
<dbReference type="EMBL" id="CP000724">
    <property type="protein sequence ID" value="ABR46735.1"/>
    <property type="molecule type" value="Genomic_DNA"/>
</dbReference>
<evidence type="ECO:0008006" key="3">
    <source>
        <dbReference type="Google" id="ProtNLM"/>
    </source>
</evidence>
<dbReference type="OrthoDB" id="3712030at2"/>
<dbReference type="Proteomes" id="UP000001572">
    <property type="component" value="Chromosome"/>
</dbReference>
<proteinExistence type="predicted"/>
<dbReference type="KEGG" id="amt:Amet_0508"/>
<organism evidence="1 2">
    <name type="scientific">Alkaliphilus metalliredigens (strain QYMF)</name>
    <dbReference type="NCBI Taxonomy" id="293826"/>
    <lineage>
        <taxon>Bacteria</taxon>
        <taxon>Bacillati</taxon>
        <taxon>Bacillota</taxon>
        <taxon>Clostridia</taxon>
        <taxon>Peptostreptococcales</taxon>
        <taxon>Natronincolaceae</taxon>
        <taxon>Alkaliphilus</taxon>
    </lineage>
</organism>
<evidence type="ECO:0000313" key="2">
    <source>
        <dbReference type="Proteomes" id="UP000001572"/>
    </source>
</evidence>
<reference evidence="2" key="1">
    <citation type="journal article" date="2016" name="Genome Announc.">
        <title>Complete genome sequence of Alkaliphilus metalliredigens strain QYMF, an alkaliphilic and metal-reducing bacterium isolated from borax-contaminated leachate ponds.</title>
        <authorList>
            <person name="Hwang C."/>
            <person name="Copeland A."/>
            <person name="Lucas S."/>
            <person name="Lapidus A."/>
            <person name="Barry K."/>
            <person name="Detter J.C."/>
            <person name="Glavina Del Rio T."/>
            <person name="Hammon N."/>
            <person name="Israni S."/>
            <person name="Dalin E."/>
            <person name="Tice H."/>
            <person name="Pitluck S."/>
            <person name="Chertkov O."/>
            <person name="Brettin T."/>
            <person name="Bruce D."/>
            <person name="Han C."/>
            <person name="Schmutz J."/>
            <person name="Larimer F."/>
            <person name="Land M.L."/>
            <person name="Hauser L."/>
            <person name="Kyrpides N."/>
            <person name="Mikhailova N."/>
            <person name="Ye Q."/>
            <person name="Zhou J."/>
            <person name="Richardson P."/>
            <person name="Fields M.W."/>
        </authorList>
    </citation>
    <scope>NUCLEOTIDE SEQUENCE [LARGE SCALE GENOMIC DNA]</scope>
    <source>
        <strain evidence="2">QYMF</strain>
    </source>
</reference>
<dbReference type="eggNOG" id="ENOG503315M">
    <property type="taxonomic scope" value="Bacteria"/>
</dbReference>
<gene>
    <name evidence="1" type="ordered locus">Amet_0508</name>
</gene>
<name>A6TKL7_ALKMQ</name>
<dbReference type="STRING" id="293826.Amet_0508"/>
<dbReference type="HOGENOM" id="CLU_2286677_0_0_9"/>
<dbReference type="NCBIfam" id="NF040739">
    <property type="entry name" value="ornith_OrtA"/>
    <property type="match status" value="1"/>
</dbReference>
<keyword evidence="2" id="KW-1185">Reference proteome</keyword>
<accession>A6TKL7</accession>
<protein>
    <recommendedName>
        <fullName evidence="3">2-amino-4-ketopentanoate thiolase, alpha subunit</fullName>
    </recommendedName>
</protein>
<evidence type="ECO:0000313" key="1">
    <source>
        <dbReference type="EMBL" id="ABR46735.1"/>
    </source>
</evidence>